<feature type="transmembrane region" description="Helical" evidence="7">
    <location>
        <begin position="20"/>
        <end position="47"/>
    </location>
</feature>
<feature type="transmembrane region" description="Helical" evidence="7">
    <location>
        <begin position="85"/>
        <end position="104"/>
    </location>
</feature>
<name>A0A940N3G2_9PROT</name>
<dbReference type="RefSeq" id="WP_209373862.1">
    <property type="nucleotide sequence ID" value="NZ_JAGIZA010000006.1"/>
</dbReference>
<keyword evidence="6 7" id="KW-0472">Membrane</keyword>
<sequence>MLATLGLDRAALLHGLRLALAAALAFAIASLLQVGNAYWAAMPVWVVSQSARGLLLERAVFRILGTLVGAAAGFGLLRLTGDPVLMLPLLGIWVGVCAALVGMLRGVHGYGALMAGMTAAVVVLPSLLWPEHANALAVARVECTLIGVLTVTLVTGFWTPDAPRRAFYARLSALARDTLSVAADRLRGLSSPEVAVRERPLIHALAGAQAEAGLVSAGSIEGYRRLHHVDALAIAALGTLAAAGSLGAERPGHAENTAMAEALERLARTPIGAPGAESLPGSLHPRLAEPLHRLLRAEAAFVGEPAAADARSFGPKAALLAPHADPVLAAETGLVAGGATAAAGALALLSGWPPAELTALGVCIFSMILGTLPSARAAAPTMLAGVTAGVAVALLYRFLVQPHVATVPVLILSVLPFLLVGGLARTSRRTAAPALDANMCFLLASQAVLPAVTDPAVILADSAALLLAIALVAAAGLLLPSRAPRRARRAARAVGETLAAMAARPGASPEARSRSGRVMLRLGLLIERAIGPDPVPGASPVAAYGLGEAILRLHAAEAEGDATARGALAALAGMRADPEGTAARLEALIPAAGPAEPALRDAAAALRASRLLVAA</sequence>
<dbReference type="PANTHER" id="PTHR30509">
    <property type="entry name" value="P-HYDROXYBENZOIC ACID EFFLUX PUMP SUBUNIT-RELATED"/>
    <property type="match status" value="1"/>
</dbReference>
<dbReference type="AlphaFoldDB" id="A0A940N3G2"/>
<feature type="transmembrane region" description="Helical" evidence="7">
    <location>
        <begin position="59"/>
        <end position="79"/>
    </location>
</feature>
<evidence type="ECO:0000256" key="6">
    <source>
        <dbReference type="ARBA" id="ARBA00023136"/>
    </source>
</evidence>
<accession>A0A940N3G2</accession>
<dbReference type="GO" id="GO:0005886">
    <property type="term" value="C:plasma membrane"/>
    <property type="evidence" value="ECO:0007669"/>
    <property type="project" value="UniProtKB-SubCell"/>
</dbReference>
<protein>
    <submittedName>
        <fullName evidence="8">FUSC family protein</fullName>
    </submittedName>
</protein>
<proteinExistence type="predicted"/>
<evidence type="ECO:0000313" key="9">
    <source>
        <dbReference type="Proteomes" id="UP000677537"/>
    </source>
</evidence>
<dbReference type="InterPro" id="IPR006726">
    <property type="entry name" value="PHBA_efflux_AaeB/fusaric-R"/>
</dbReference>
<keyword evidence="5 7" id="KW-1133">Transmembrane helix</keyword>
<evidence type="ECO:0000256" key="3">
    <source>
        <dbReference type="ARBA" id="ARBA00022475"/>
    </source>
</evidence>
<dbReference type="Proteomes" id="UP000677537">
    <property type="component" value="Unassembled WGS sequence"/>
</dbReference>
<feature type="transmembrane region" description="Helical" evidence="7">
    <location>
        <begin position="382"/>
        <end position="399"/>
    </location>
</feature>
<dbReference type="EMBL" id="JAGIZA010000006">
    <property type="protein sequence ID" value="MBP0493507.1"/>
    <property type="molecule type" value="Genomic_DNA"/>
</dbReference>
<feature type="transmembrane region" description="Helical" evidence="7">
    <location>
        <begin position="135"/>
        <end position="158"/>
    </location>
</feature>
<evidence type="ECO:0000256" key="5">
    <source>
        <dbReference type="ARBA" id="ARBA00022989"/>
    </source>
</evidence>
<evidence type="ECO:0000256" key="4">
    <source>
        <dbReference type="ARBA" id="ARBA00022692"/>
    </source>
</evidence>
<feature type="transmembrane region" description="Helical" evidence="7">
    <location>
        <begin position="405"/>
        <end position="424"/>
    </location>
</feature>
<dbReference type="Pfam" id="PF04632">
    <property type="entry name" value="FUSC"/>
    <property type="match status" value="1"/>
</dbReference>
<evidence type="ECO:0000313" key="8">
    <source>
        <dbReference type="EMBL" id="MBP0493507.1"/>
    </source>
</evidence>
<keyword evidence="2" id="KW-0813">Transport</keyword>
<comment type="subcellular location">
    <subcellularLocation>
        <location evidence="1">Cell membrane</location>
        <topology evidence="1">Multi-pass membrane protein</topology>
    </subcellularLocation>
</comment>
<gene>
    <name evidence="8" type="ORF">J5Y10_12035</name>
</gene>
<evidence type="ECO:0000256" key="1">
    <source>
        <dbReference type="ARBA" id="ARBA00004651"/>
    </source>
</evidence>
<feature type="transmembrane region" description="Helical" evidence="7">
    <location>
        <begin position="111"/>
        <end position="129"/>
    </location>
</feature>
<organism evidence="8 9">
    <name type="scientific">Roseomonas indoligenes</name>
    <dbReference type="NCBI Taxonomy" id="2820811"/>
    <lineage>
        <taxon>Bacteria</taxon>
        <taxon>Pseudomonadati</taxon>
        <taxon>Pseudomonadota</taxon>
        <taxon>Alphaproteobacteria</taxon>
        <taxon>Acetobacterales</taxon>
        <taxon>Roseomonadaceae</taxon>
        <taxon>Roseomonas</taxon>
    </lineage>
</organism>
<keyword evidence="3" id="KW-1003">Cell membrane</keyword>
<comment type="caution">
    <text evidence="8">The sequence shown here is derived from an EMBL/GenBank/DDBJ whole genome shotgun (WGS) entry which is preliminary data.</text>
</comment>
<reference evidence="8" key="1">
    <citation type="submission" date="2021-03" db="EMBL/GenBank/DDBJ databases">
        <authorList>
            <person name="So Y."/>
        </authorList>
    </citation>
    <scope>NUCLEOTIDE SEQUENCE</scope>
    <source>
        <strain evidence="8">SG15</strain>
    </source>
</reference>
<keyword evidence="4 7" id="KW-0812">Transmembrane</keyword>
<evidence type="ECO:0000256" key="2">
    <source>
        <dbReference type="ARBA" id="ARBA00022448"/>
    </source>
</evidence>
<evidence type="ECO:0000256" key="7">
    <source>
        <dbReference type="SAM" id="Phobius"/>
    </source>
</evidence>
<feature type="transmembrane region" description="Helical" evidence="7">
    <location>
        <begin position="458"/>
        <end position="479"/>
    </location>
</feature>
<keyword evidence="9" id="KW-1185">Reference proteome</keyword>
<dbReference type="GO" id="GO:0022857">
    <property type="term" value="F:transmembrane transporter activity"/>
    <property type="evidence" value="ECO:0007669"/>
    <property type="project" value="InterPro"/>
</dbReference>
<dbReference type="PANTHER" id="PTHR30509:SF9">
    <property type="entry name" value="MULTIDRUG RESISTANCE PROTEIN MDTO"/>
    <property type="match status" value="1"/>
</dbReference>